<dbReference type="SUPFAM" id="SSF53807">
    <property type="entry name" value="Helical backbone' metal receptor"/>
    <property type="match status" value="1"/>
</dbReference>
<evidence type="ECO:0000256" key="3">
    <source>
        <dbReference type="RuleBase" id="RU003512"/>
    </source>
</evidence>
<organism evidence="4 5">
    <name type="scientific">Amphibacillus xylanus (strain ATCC 51415 / DSM 6626 / JCM 7361 / LMG 17667 / NBRC 15112 / Ep01)</name>
    <dbReference type="NCBI Taxonomy" id="698758"/>
    <lineage>
        <taxon>Bacteria</taxon>
        <taxon>Bacillati</taxon>
        <taxon>Bacillota</taxon>
        <taxon>Bacilli</taxon>
        <taxon>Bacillales</taxon>
        <taxon>Bacillaceae</taxon>
        <taxon>Amphibacillus</taxon>
    </lineage>
</organism>
<reference evidence="4 5" key="1">
    <citation type="submission" date="2011-01" db="EMBL/GenBank/DDBJ databases">
        <title>Whole genome sequence of Amphibacillus xylinus NBRC 15112.</title>
        <authorList>
            <person name="Nakazawa H."/>
            <person name="Katano Y."/>
            <person name="Nakamura S."/>
            <person name="Sasagawa M."/>
            <person name="Fukada J."/>
            <person name="Arai T."/>
            <person name="Sasakura N."/>
            <person name="Mochizuki D."/>
            <person name="Hosoyama A."/>
            <person name="Harada K."/>
            <person name="Horikawa H."/>
            <person name="Kato Y."/>
            <person name="Harada T."/>
            <person name="Sasaki K."/>
            <person name="Sekiguchi M."/>
            <person name="Hodoyama M."/>
            <person name="Nishiko R."/>
            <person name="Narita H."/>
            <person name="Hanamaki A."/>
            <person name="Hata C."/>
            <person name="Konno Y."/>
            <person name="Niimura Y."/>
            <person name="Yamazaki S."/>
            <person name="Fujita N."/>
        </authorList>
    </citation>
    <scope>NUCLEOTIDE SEQUENCE [LARGE SCALE GENOMIC DNA]</scope>
    <source>
        <strain evidence="5">ATCC 51415 / DSM 6626 / JCM 7361 / LMG 17667 / NBRC 15112 / Ep01</strain>
    </source>
</reference>
<dbReference type="PATRIC" id="fig|698758.3.peg.1859"/>
<comment type="similarity">
    <text evidence="3">Belongs to the bacterial solute-binding protein 9 family.</text>
</comment>
<dbReference type="PANTHER" id="PTHR42953">
    <property type="entry name" value="HIGH-AFFINITY ZINC UPTAKE SYSTEM PROTEIN ZNUA-RELATED"/>
    <property type="match status" value="1"/>
</dbReference>
<dbReference type="Pfam" id="PF01297">
    <property type="entry name" value="ZnuA"/>
    <property type="match status" value="1"/>
</dbReference>
<dbReference type="PROSITE" id="PS51257">
    <property type="entry name" value="PROKAR_LIPOPROTEIN"/>
    <property type="match status" value="1"/>
</dbReference>
<sequence length="324" mass="37002">MKKALIMFVLIFFIFFLGGCQSTQEEQDNEIDVLPDTGQVADVEQVSVYTTIYPLAFIAESIGGEYVEVESILPAGSDAHSFEPTSKMMVNIAEADLFIYNDEISESYAHTIKEALLDEGVRFLEASKGLDKIHYHHSHEHEEDDDHHDHGDLDPHVWISPNLMHGLAQNILIELIELMPEKQDDLNRQYDDLVNRLIELDQKFTHMVEQANDNKILVTHAAYGYWERDYSLEQIAITGVSATEEPSQRQLVNLLDTIEDLELKYILFEQNIEPKVAQVIQKEANLEVLTLHNLEVLTTEDIENGEDYFSLMESNIAVLKQALN</sequence>
<keyword evidence="5" id="KW-1185">Reference proteome</keyword>
<dbReference type="OrthoDB" id="9810636at2"/>
<dbReference type="PANTHER" id="PTHR42953:SF8">
    <property type="entry name" value="ZINT DOMAIN-CONTAINING PROTEIN"/>
    <property type="match status" value="1"/>
</dbReference>
<name>K0IZQ2_AMPXN</name>
<dbReference type="InterPro" id="IPR006127">
    <property type="entry name" value="ZnuA-like"/>
</dbReference>
<dbReference type="GO" id="GO:0046872">
    <property type="term" value="F:metal ion binding"/>
    <property type="evidence" value="ECO:0007669"/>
    <property type="project" value="InterPro"/>
</dbReference>
<dbReference type="PRINTS" id="PR00691">
    <property type="entry name" value="ADHESINB"/>
</dbReference>
<dbReference type="GO" id="GO:0007155">
    <property type="term" value="P:cell adhesion"/>
    <property type="evidence" value="ECO:0007669"/>
    <property type="project" value="InterPro"/>
</dbReference>
<dbReference type="InterPro" id="IPR006129">
    <property type="entry name" value="AdhesinB"/>
</dbReference>
<dbReference type="PRINTS" id="PR00690">
    <property type="entry name" value="ADHESNFAMILY"/>
</dbReference>
<dbReference type="Proteomes" id="UP000006294">
    <property type="component" value="Chromosome"/>
</dbReference>
<evidence type="ECO:0000313" key="5">
    <source>
        <dbReference type="Proteomes" id="UP000006294"/>
    </source>
</evidence>
<dbReference type="InterPro" id="IPR050492">
    <property type="entry name" value="Bact_metal-bind_prot9"/>
</dbReference>
<protein>
    <submittedName>
        <fullName evidence="4">Putative ABC transporter substrate-binding protein</fullName>
    </submittedName>
</protein>
<dbReference type="RefSeq" id="WP_015010577.1">
    <property type="nucleotide sequence ID" value="NC_018704.1"/>
</dbReference>
<dbReference type="KEGG" id="axl:AXY_18570"/>
<proteinExistence type="inferred from homology"/>
<accession>K0IZQ2</accession>
<dbReference type="AlphaFoldDB" id="K0IZQ2"/>
<evidence type="ECO:0000256" key="1">
    <source>
        <dbReference type="ARBA" id="ARBA00022448"/>
    </source>
</evidence>
<dbReference type="eggNOG" id="COG0803">
    <property type="taxonomic scope" value="Bacteria"/>
</dbReference>
<dbReference type="STRING" id="698758.AXY_18570"/>
<evidence type="ECO:0000256" key="2">
    <source>
        <dbReference type="ARBA" id="ARBA00022729"/>
    </source>
</evidence>
<dbReference type="EMBL" id="AP012050">
    <property type="protein sequence ID" value="BAM47989.1"/>
    <property type="molecule type" value="Genomic_DNA"/>
</dbReference>
<keyword evidence="2" id="KW-0732">Signal</keyword>
<dbReference type="InterPro" id="IPR006128">
    <property type="entry name" value="Lipoprotein_PsaA-like"/>
</dbReference>
<gene>
    <name evidence="4" type="ordered locus">AXY_18570</name>
</gene>
<dbReference type="Gene3D" id="3.40.50.1980">
    <property type="entry name" value="Nitrogenase molybdenum iron protein domain"/>
    <property type="match status" value="2"/>
</dbReference>
<dbReference type="GO" id="GO:0030001">
    <property type="term" value="P:metal ion transport"/>
    <property type="evidence" value="ECO:0007669"/>
    <property type="project" value="InterPro"/>
</dbReference>
<evidence type="ECO:0000313" key="4">
    <source>
        <dbReference type="EMBL" id="BAM47989.1"/>
    </source>
</evidence>
<dbReference type="HOGENOM" id="CLU_016838_1_0_9"/>
<keyword evidence="1 3" id="KW-0813">Transport</keyword>